<name>A0A0F6NYE9_9CAUD</name>
<organism evidence="2 3">
    <name type="scientific">Proteus phage PM 85</name>
    <dbReference type="NCBI Taxonomy" id="1560283"/>
    <lineage>
        <taxon>Viruses</taxon>
        <taxon>Duplodnaviria</taxon>
        <taxon>Heunggongvirae</taxon>
        <taxon>Uroviricota</taxon>
        <taxon>Caudoviricetes</taxon>
        <taxon>Autographivirales</taxon>
        <taxon>Autosignataviridae</taxon>
        <taxon>Molineuxvirinae</taxon>
        <taxon>Acadevirus</taxon>
        <taxon>Acadevirus PM85</taxon>
    </lineage>
</organism>
<dbReference type="Gene3D" id="3.40.630.30">
    <property type="match status" value="1"/>
</dbReference>
<dbReference type="InterPro" id="IPR016181">
    <property type="entry name" value="Acyl_CoA_acyltransferase"/>
</dbReference>
<evidence type="ECO:0000313" key="2">
    <source>
        <dbReference type="EMBL" id="AIW03119.1"/>
    </source>
</evidence>
<dbReference type="Pfam" id="PF00583">
    <property type="entry name" value="Acetyltransf_1"/>
    <property type="match status" value="1"/>
</dbReference>
<dbReference type="CDD" id="cd04301">
    <property type="entry name" value="NAT_SF"/>
    <property type="match status" value="1"/>
</dbReference>
<dbReference type="PROSITE" id="PS51186">
    <property type="entry name" value="GNAT"/>
    <property type="match status" value="1"/>
</dbReference>
<dbReference type="GeneID" id="24724477"/>
<feature type="domain" description="N-acetyltransferase" evidence="1">
    <location>
        <begin position="1"/>
        <end position="164"/>
    </location>
</feature>
<accession>A0A0F6NYE9</accession>
<dbReference type="SUPFAM" id="SSF55729">
    <property type="entry name" value="Acyl-CoA N-acyltransferases (Nat)"/>
    <property type="match status" value="1"/>
</dbReference>
<proteinExistence type="predicted"/>
<dbReference type="RefSeq" id="YP_009152043.1">
    <property type="nucleotide sequence ID" value="NC_027379.1"/>
</dbReference>
<dbReference type="OrthoDB" id="9932at10239"/>
<dbReference type="EMBL" id="KM819695">
    <property type="protein sequence ID" value="AIW03119.1"/>
    <property type="molecule type" value="Genomic_DNA"/>
</dbReference>
<dbReference type="GO" id="GO:0016747">
    <property type="term" value="F:acyltransferase activity, transferring groups other than amino-acyl groups"/>
    <property type="evidence" value="ECO:0007669"/>
    <property type="project" value="InterPro"/>
</dbReference>
<dbReference type="Proteomes" id="UP000204171">
    <property type="component" value="Segment"/>
</dbReference>
<sequence>MVRPATFIDIPFLLNLGNRYCEEEVKKIKYHSANWNVDMCANAFCMSVNDDDTFLWLGVNDGEIVGFLWATTHMMAPWNPDKVASDYIFYVVPEKRGTMIGHSLIKAYKSWAESKGCLEVRLSIASGINEERIGKMYERLGFEPFGSVYNHKVRSNHGCSKESI</sequence>
<protein>
    <recommendedName>
        <fullName evidence="1">N-acetyltransferase domain-containing protein</fullName>
    </recommendedName>
</protein>
<dbReference type="InterPro" id="IPR000182">
    <property type="entry name" value="GNAT_dom"/>
</dbReference>
<keyword evidence="3" id="KW-1185">Reference proteome</keyword>
<evidence type="ECO:0000313" key="3">
    <source>
        <dbReference type="Proteomes" id="UP000204171"/>
    </source>
</evidence>
<gene>
    <name evidence="2" type="ORF">PM85_0011</name>
</gene>
<evidence type="ECO:0000259" key="1">
    <source>
        <dbReference type="PROSITE" id="PS51186"/>
    </source>
</evidence>
<reference evidence="2 3" key="1">
    <citation type="submission" date="2014-10" db="EMBL/GenBank/DDBJ databases">
        <title>Prtoeus mirabilis bacteriophage PM 85.</title>
        <authorList>
            <person name="Shedko E.D."/>
            <person name="Morozova V.V."/>
            <person name="Tupikin A.E."/>
            <person name="Kabilov M.R."/>
            <person name="Kurilshikov A.M."/>
            <person name="Babkin I.V."/>
            <person name="Tikunova N.V."/>
        </authorList>
    </citation>
    <scope>NUCLEOTIDE SEQUENCE [LARGE SCALE GENOMIC DNA]</scope>
</reference>
<dbReference type="KEGG" id="vg:24724477"/>